<reference evidence="1 2" key="1">
    <citation type="submission" date="2020-02" db="EMBL/GenBank/DDBJ databases">
        <authorList>
            <person name="Ma Q."/>
            <person name="Huang Y."/>
            <person name="Song X."/>
            <person name="Pei D."/>
        </authorList>
    </citation>
    <scope>NUCLEOTIDE SEQUENCE [LARGE SCALE GENOMIC DNA]</scope>
    <source>
        <strain evidence="1">Sxm20200214</strain>
        <tissue evidence="1">Leaf</tissue>
    </source>
</reference>
<dbReference type="Proteomes" id="UP000886595">
    <property type="component" value="Unassembled WGS sequence"/>
</dbReference>
<organism evidence="1 2">
    <name type="scientific">Brassica carinata</name>
    <name type="common">Ethiopian mustard</name>
    <name type="synonym">Abyssinian cabbage</name>
    <dbReference type="NCBI Taxonomy" id="52824"/>
    <lineage>
        <taxon>Eukaryota</taxon>
        <taxon>Viridiplantae</taxon>
        <taxon>Streptophyta</taxon>
        <taxon>Embryophyta</taxon>
        <taxon>Tracheophyta</taxon>
        <taxon>Spermatophyta</taxon>
        <taxon>Magnoliopsida</taxon>
        <taxon>eudicotyledons</taxon>
        <taxon>Gunneridae</taxon>
        <taxon>Pentapetalae</taxon>
        <taxon>rosids</taxon>
        <taxon>malvids</taxon>
        <taxon>Brassicales</taxon>
        <taxon>Brassicaceae</taxon>
        <taxon>Brassiceae</taxon>
        <taxon>Brassica</taxon>
    </lineage>
</organism>
<evidence type="ECO:0000313" key="1">
    <source>
        <dbReference type="EMBL" id="KAG2310114.1"/>
    </source>
</evidence>
<dbReference type="AlphaFoldDB" id="A0A8X7VFA7"/>
<sequence>MDAVLSTLMQLVSTNDYGRTAAVVGVYSASRYATDIGMRADVAKVEAEDLTRRVSAGKFKVIEPPLGSHSFTKQ</sequence>
<comment type="caution">
    <text evidence="1">The sequence shown here is derived from an EMBL/GenBank/DDBJ whole genome shotgun (WGS) entry which is preliminary data.</text>
</comment>
<gene>
    <name evidence="1" type="ORF">Bca52824_021671</name>
</gene>
<name>A0A8X7VFA7_BRACI</name>
<dbReference type="EMBL" id="JAAMPC010000005">
    <property type="protein sequence ID" value="KAG2310114.1"/>
    <property type="molecule type" value="Genomic_DNA"/>
</dbReference>
<evidence type="ECO:0000313" key="2">
    <source>
        <dbReference type="Proteomes" id="UP000886595"/>
    </source>
</evidence>
<proteinExistence type="predicted"/>
<protein>
    <submittedName>
        <fullName evidence="1">Uncharacterized protein</fullName>
    </submittedName>
</protein>
<accession>A0A8X7VFA7</accession>
<keyword evidence="2" id="KW-1185">Reference proteome</keyword>